<feature type="domain" description="Chromo" evidence="4">
    <location>
        <begin position="11"/>
        <end position="48"/>
    </location>
</feature>
<comment type="caution">
    <text evidence="5">The sequence shown here is derived from an EMBL/GenBank/DDBJ whole genome shotgun (WGS) entry which is preliminary data.</text>
</comment>
<sequence length="182" mass="20190">MAASSKVKISMMSRRYWDQRGYGKTHEYLIRWKNYGPEDDTWEPMANVSRQAIEAFQARIKLLIAPVAFHRRVILVGSLKGFNALQSLIQLLSEIVSQELELSDATFDGWATIISRQILLVLAGRRELGVSLLPCALATFVAQASSLDHGISGRSQGTRDANADRCCPIAVITETALGRRLS</sequence>
<reference evidence="5" key="2">
    <citation type="submission" date="2023-06" db="EMBL/GenBank/DDBJ databases">
        <authorList>
            <consortium name="Lawrence Berkeley National Laboratory"/>
            <person name="Haridas S."/>
            <person name="Hensen N."/>
            <person name="Bonometti L."/>
            <person name="Westerberg I."/>
            <person name="Brannstrom I.O."/>
            <person name="Guillou S."/>
            <person name="Cros-Aarteil S."/>
            <person name="Calhoun S."/>
            <person name="Kuo A."/>
            <person name="Mondo S."/>
            <person name="Pangilinan J."/>
            <person name="Riley R."/>
            <person name="Labutti K."/>
            <person name="Andreopoulos B."/>
            <person name="Lipzen A."/>
            <person name="Chen C."/>
            <person name="Yanf M."/>
            <person name="Daum C."/>
            <person name="Ng V."/>
            <person name="Clum A."/>
            <person name="Steindorff A."/>
            <person name="Ohm R."/>
            <person name="Martin F."/>
            <person name="Silar P."/>
            <person name="Natvig D."/>
            <person name="Lalanne C."/>
            <person name="Gautier V."/>
            <person name="Ament-Velasquez S.L."/>
            <person name="Kruys A."/>
            <person name="Hutchinson M.I."/>
            <person name="Powell A.J."/>
            <person name="Barry K."/>
            <person name="Miller A.N."/>
            <person name="Grigoriev I.V."/>
            <person name="Debuchy R."/>
            <person name="Gladieux P."/>
            <person name="Thoren M.H."/>
            <person name="Johannesson H."/>
        </authorList>
    </citation>
    <scope>NUCLEOTIDE SEQUENCE</scope>
    <source>
        <strain evidence="5">CBS 958.72</strain>
    </source>
</reference>
<dbReference type="InterPro" id="IPR016197">
    <property type="entry name" value="Chromo-like_dom_sf"/>
</dbReference>
<name>A0AAE0JXI5_9PEZI</name>
<dbReference type="Gene3D" id="2.40.50.40">
    <property type="match status" value="1"/>
</dbReference>
<accession>A0AAE0JXI5</accession>
<evidence type="ECO:0000256" key="2">
    <source>
        <dbReference type="ARBA" id="ARBA00011353"/>
    </source>
</evidence>
<dbReference type="PROSITE" id="PS00598">
    <property type="entry name" value="CHROMO_1"/>
    <property type="match status" value="1"/>
</dbReference>
<evidence type="ECO:0000313" key="6">
    <source>
        <dbReference type="Proteomes" id="UP001287356"/>
    </source>
</evidence>
<keyword evidence="6" id="KW-1185">Reference proteome</keyword>
<dbReference type="PROSITE" id="PS50013">
    <property type="entry name" value="CHROMO_2"/>
    <property type="match status" value="1"/>
</dbReference>
<dbReference type="EMBL" id="JAULSN010000008">
    <property type="protein sequence ID" value="KAK3366184.1"/>
    <property type="molecule type" value="Genomic_DNA"/>
</dbReference>
<dbReference type="Pfam" id="PF00385">
    <property type="entry name" value="Chromo"/>
    <property type="match status" value="1"/>
</dbReference>
<evidence type="ECO:0000256" key="1">
    <source>
        <dbReference type="ARBA" id="ARBA00004123"/>
    </source>
</evidence>
<evidence type="ECO:0000313" key="5">
    <source>
        <dbReference type="EMBL" id="KAK3366184.1"/>
    </source>
</evidence>
<keyword evidence="3" id="KW-0539">Nucleus</keyword>
<dbReference type="CDD" id="cd00024">
    <property type="entry name" value="CD_CSD"/>
    <property type="match status" value="1"/>
</dbReference>
<dbReference type="AlphaFoldDB" id="A0AAE0JXI5"/>
<gene>
    <name evidence="5" type="ORF">B0T24DRAFT_638196</name>
</gene>
<dbReference type="GO" id="GO:0006338">
    <property type="term" value="P:chromatin remodeling"/>
    <property type="evidence" value="ECO:0007669"/>
    <property type="project" value="UniProtKB-ARBA"/>
</dbReference>
<dbReference type="Proteomes" id="UP001287356">
    <property type="component" value="Unassembled WGS sequence"/>
</dbReference>
<reference evidence="5" key="1">
    <citation type="journal article" date="2023" name="Mol. Phylogenet. Evol.">
        <title>Genome-scale phylogeny and comparative genomics of the fungal order Sordariales.</title>
        <authorList>
            <person name="Hensen N."/>
            <person name="Bonometti L."/>
            <person name="Westerberg I."/>
            <person name="Brannstrom I.O."/>
            <person name="Guillou S."/>
            <person name="Cros-Aarteil S."/>
            <person name="Calhoun S."/>
            <person name="Haridas S."/>
            <person name="Kuo A."/>
            <person name="Mondo S."/>
            <person name="Pangilinan J."/>
            <person name="Riley R."/>
            <person name="LaButti K."/>
            <person name="Andreopoulos B."/>
            <person name="Lipzen A."/>
            <person name="Chen C."/>
            <person name="Yan M."/>
            <person name="Daum C."/>
            <person name="Ng V."/>
            <person name="Clum A."/>
            <person name="Steindorff A."/>
            <person name="Ohm R.A."/>
            <person name="Martin F."/>
            <person name="Silar P."/>
            <person name="Natvig D.O."/>
            <person name="Lalanne C."/>
            <person name="Gautier V."/>
            <person name="Ament-Velasquez S.L."/>
            <person name="Kruys A."/>
            <person name="Hutchinson M.I."/>
            <person name="Powell A.J."/>
            <person name="Barry K."/>
            <person name="Miller A.N."/>
            <person name="Grigoriev I.V."/>
            <person name="Debuchy R."/>
            <person name="Gladieux P."/>
            <person name="Hiltunen Thoren M."/>
            <person name="Johannesson H."/>
        </authorList>
    </citation>
    <scope>NUCLEOTIDE SEQUENCE</scope>
    <source>
        <strain evidence="5">CBS 958.72</strain>
    </source>
</reference>
<dbReference type="GO" id="GO:0005634">
    <property type="term" value="C:nucleus"/>
    <property type="evidence" value="ECO:0007669"/>
    <property type="project" value="UniProtKB-SubCell"/>
</dbReference>
<protein>
    <recommendedName>
        <fullName evidence="4">Chromo domain-containing protein</fullName>
    </recommendedName>
</protein>
<dbReference type="InterPro" id="IPR023780">
    <property type="entry name" value="Chromo_domain"/>
</dbReference>
<evidence type="ECO:0000256" key="3">
    <source>
        <dbReference type="ARBA" id="ARBA00023242"/>
    </source>
</evidence>
<organism evidence="5 6">
    <name type="scientific">Lasiosphaeria ovina</name>
    <dbReference type="NCBI Taxonomy" id="92902"/>
    <lineage>
        <taxon>Eukaryota</taxon>
        <taxon>Fungi</taxon>
        <taxon>Dikarya</taxon>
        <taxon>Ascomycota</taxon>
        <taxon>Pezizomycotina</taxon>
        <taxon>Sordariomycetes</taxon>
        <taxon>Sordariomycetidae</taxon>
        <taxon>Sordariales</taxon>
        <taxon>Lasiosphaeriaceae</taxon>
        <taxon>Lasiosphaeria</taxon>
    </lineage>
</organism>
<comment type="subcellular location">
    <subcellularLocation>
        <location evidence="1">Nucleus</location>
    </subcellularLocation>
</comment>
<dbReference type="SUPFAM" id="SSF54160">
    <property type="entry name" value="Chromo domain-like"/>
    <property type="match status" value="1"/>
</dbReference>
<comment type="subunit">
    <text evidence="2">Component of the NuA4 histone acetyltransferase complex.</text>
</comment>
<evidence type="ECO:0000259" key="4">
    <source>
        <dbReference type="PROSITE" id="PS50013"/>
    </source>
</evidence>
<dbReference type="InterPro" id="IPR023779">
    <property type="entry name" value="Chromodomain_CS"/>
</dbReference>
<dbReference type="InterPro" id="IPR000953">
    <property type="entry name" value="Chromo/chromo_shadow_dom"/>
</dbReference>
<proteinExistence type="predicted"/>